<sequence length="181" mass="20912">MAQQFAQNIREQFEPENLPVGWPWRLFSVSLIIFLATVISYLGLVFGYEPFLVSKISEIDQEFEQLAQSVPKEDQEKFSQFYSQLANLKSLMENHIVSSRVFPLLEQITNQKIYYASADLKISERKLELEGVADSYEILSEQLESFSRNSSIERFIFNQSQLSGGKVQFSAVLIFKSEVFK</sequence>
<organism evidence="2 3">
    <name type="scientific">Candidatus Harrisonbacteria bacterium RIFCSPHIGHO2_02_FULL_42_16</name>
    <dbReference type="NCBI Taxonomy" id="1798404"/>
    <lineage>
        <taxon>Bacteria</taxon>
        <taxon>Candidatus Harrisoniibacteriota</taxon>
    </lineage>
</organism>
<dbReference type="AlphaFoldDB" id="A0A1G1ZFE1"/>
<dbReference type="STRING" id="1798404.A3B92_03460"/>
<feature type="transmembrane region" description="Helical" evidence="1">
    <location>
        <begin position="26"/>
        <end position="48"/>
    </location>
</feature>
<name>A0A1G1ZFE1_9BACT</name>
<keyword evidence="1" id="KW-0472">Membrane</keyword>
<gene>
    <name evidence="2" type="ORF">A3B92_03460</name>
</gene>
<accession>A0A1G1ZFE1</accession>
<comment type="caution">
    <text evidence="2">The sequence shown here is derived from an EMBL/GenBank/DDBJ whole genome shotgun (WGS) entry which is preliminary data.</text>
</comment>
<dbReference type="EMBL" id="MHJG01000024">
    <property type="protein sequence ID" value="OGY63292.1"/>
    <property type="molecule type" value="Genomic_DNA"/>
</dbReference>
<evidence type="ECO:0000256" key="1">
    <source>
        <dbReference type="SAM" id="Phobius"/>
    </source>
</evidence>
<evidence type="ECO:0000313" key="3">
    <source>
        <dbReference type="Proteomes" id="UP000177960"/>
    </source>
</evidence>
<dbReference type="Proteomes" id="UP000177960">
    <property type="component" value="Unassembled WGS sequence"/>
</dbReference>
<keyword evidence="1" id="KW-0812">Transmembrane</keyword>
<proteinExistence type="predicted"/>
<protein>
    <submittedName>
        <fullName evidence="2">Uncharacterized protein</fullName>
    </submittedName>
</protein>
<reference evidence="2 3" key="1">
    <citation type="journal article" date="2016" name="Nat. Commun.">
        <title>Thousands of microbial genomes shed light on interconnected biogeochemical processes in an aquifer system.</title>
        <authorList>
            <person name="Anantharaman K."/>
            <person name="Brown C.T."/>
            <person name="Hug L.A."/>
            <person name="Sharon I."/>
            <person name="Castelle C.J."/>
            <person name="Probst A.J."/>
            <person name="Thomas B.C."/>
            <person name="Singh A."/>
            <person name="Wilkins M.J."/>
            <person name="Karaoz U."/>
            <person name="Brodie E.L."/>
            <person name="Williams K.H."/>
            <person name="Hubbard S.S."/>
            <person name="Banfield J.F."/>
        </authorList>
    </citation>
    <scope>NUCLEOTIDE SEQUENCE [LARGE SCALE GENOMIC DNA]</scope>
</reference>
<evidence type="ECO:0000313" key="2">
    <source>
        <dbReference type="EMBL" id="OGY63292.1"/>
    </source>
</evidence>
<keyword evidence="1" id="KW-1133">Transmembrane helix</keyword>